<evidence type="ECO:0000313" key="1">
    <source>
        <dbReference type="EMBL" id="KTD17040.1"/>
    </source>
</evidence>
<keyword evidence="2" id="KW-1185">Reference proteome</keyword>
<proteinExistence type="predicted"/>
<evidence type="ECO:0000313" key="2">
    <source>
        <dbReference type="Proteomes" id="UP000055035"/>
    </source>
</evidence>
<protein>
    <submittedName>
        <fullName evidence="1">Uncharacterized protein</fullName>
    </submittedName>
</protein>
<accession>A0A0W0VAB0</accession>
<dbReference type="AlphaFoldDB" id="A0A0W0VAB0"/>
<name>A0A0W0VAB0_9GAMM</name>
<dbReference type="Proteomes" id="UP000055035">
    <property type="component" value="Unassembled WGS sequence"/>
</dbReference>
<dbReference type="STRING" id="456.Ljor_1346"/>
<sequence length="80" mass="9062">MDVKLRIYKDRTALAKLIAQMNQQDYQLLEAMLPVGSKNIQKAEPSCKSAYNKLIAIVAPMQSIPLRYQAFGIPVKVRLK</sequence>
<gene>
    <name evidence="1" type="ORF">Ljor_1346</name>
</gene>
<dbReference type="RefSeq" id="WP_058470839.1">
    <property type="nucleotide sequence ID" value="NZ_CAAAIC010000003.1"/>
</dbReference>
<reference evidence="1 2" key="1">
    <citation type="submission" date="2015-11" db="EMBL/GenBank/DDBJ databases">
        <title>Genomic analysis of 38 Legionella species identifies large and diverse effector repertoires.</title>
        <authorList>
            <person name="Burstein D."/>
            <person name="Amaro F."/>
            <person name="Zusman T."/>
            <person name="Lifshitz Z."/>
            <person name="Cohen O."/>
            <person name="Gilbert J.A."/>
            <person name="Pupko T."/>
            <person name="Shuman H.A."/>
            <person name="Segal G."/>
        </authorList>
    </citation>
    <scope>NUCLEOTIDE SEQUENCE [LARGE SCALE GENOMIC DNA]</scope>
    <source>
        <strain evidence="1 2">BL-540</strain>
    </source>
</reference>
<comment type="caution">
    <text evidence="1">The sequence shown here is derived from an EMBL/GenBank/DDBJ whole genome shotgun (WGS) entry which is preliminary data.</text>
</comment>
<dbReference type="EMBL" id="LNYJ01000011">
    <property type="protein sequence ID" value="KTD17040.1"/>
    <property type="molecule type" value="Genomic_DNA"/>
</dbReference>
<dbReference type="PATRIC" id="fig|456.5.peg.1440"/>
<organism evidence="1 2">
    <name type="scientific">Legionella jordanis</name>
    <dbReference type="NCBI Taxonomy" id="456"/>
    <lineage>
        <taxon>Bacteria</taxon>
        <taxon>Pseudomonadati</taxon>
        <taxon>Pseudomonadota</taxon>
        <taxon>Gammaproteobacteria</taxon>
        <taxon>Legionellales</taxon>
        <taxon>Legionellaceae</taxon>
        <taxon>Legionella</taxon>
    </lineage>
</organism>